<dbReference type="EMBL" id="BPQB01000118">
    <property type="protein sequence ID" value="GJE99754.1"/>
    <property type="molecule type" value="Genomic_DNA"/>
</dbReference>
<evidence type="ECO:0000256" key="8">
    <source>
        <dbReference type="ARBA" id="ARBA00022723"/>
    </source>
</evidence>
<keyword evidence="7" id="KW-0540">Nuclease</keyword>
<dbReference type="InterPro" id="IPR025724">
    <property type="entry name" value="GAG-pre-integrase_dom"/>
</dbReference>
<evidence type="ECO:0000256" key="2">
    <source>
        <dbReference type="ARBA" id="ARBA00022578"/>
    </source>
</evidence>
<dbReference type="SUPFAM" id="SSF57756">
    <property type="entry name" value="Retrovirus zinc finger-like domains"/>
    <property type="match status" value="1"/>
</dbReference>
<keyword evidence="8" id="KW-0479">Metal-binding</keyword>
<feature type="region of interest" description="Disordered" evidence="25">
    <location>
        <begin position="233"/>
        <end position="257"/>
    </location>
</feature>
<dbReference type="Pfam" id="PF22936">
    <property type="entry name" value="Pol_BBD"/>
    <property type="match status" value="1"/>
</dbReference>
<comment type="catalytic activity">
    <reaction evidence="22">
        <text>DNA(n) + a 2'-deoxyribonucleoside 5'-triphosphate = DNA(n+1) + diphosphate</text>
        <dbReference type="Rhea" id="RHEA:22508"/>
        <dbReference type="Rhea" id="RHEA-COMP:17339"/>
        <dbReference type="Rhea" id="RHEA-COMP:17340"/>
        <dbReference type="ChEBI" id="CHEBI:33019"/>
        <dbReference type="ChEBI" id="CHEBI:61560"/>
        <dbReference type="ChEBI" id="CHEBI:173112"/>
        <dbReference type="EC" id="2.7.7.49"/>
    </reaction>
</comment>
<evidence type="ECO:0000256" key="11">
    <source>
        <dbReference type="ARBA" id="ARBA00022759"/>
    </source>
</evidence>
<dbReference type="GO" id="GO:0003723">
    <property type="term" value="F:RNA binding"/>
    <property type="evidence" value="ECO:0007669"/>
    <property type="project" value="UniProtKB-KW"/>
</dbReference>
<dbReference type="Pfam" id="PF25597">
    <property type="entry name" value="SH3_retrovirus"/>
    <property type="match status" value="1"/>
</dbReference>
<dbReference type="InterPro" id="IPR001878">
    <property type="entry name" value="Znf_CCHC"/>
</dbReference>
<keyword evidence="24" id="KW-0862">Zinc</keyword>
<feature type="domain" description="CCHC-type" evidence="26">
    <location>
        <begin position="256"/>
        <end position="269"/>
    </location>
</feature>
<dbReference type="SUPFAM" id="SSF53098">
    <property type="entry name" value="Ribonuclease H-like"/>
    <property type="match status" value="1"/>
</dbReference>
<evidence type="ECO:0000256" key="15">
    <source>
        <dbReference type="ARBA" id="ARBA00022884"/>
    </source>
</evidence>
<keyword evidence="18" id="KW-0239">DNA-directed DNA polymerase</keyword>
<evidence type="ECO:0000256" key="25">
    <source>
        <dbReference type="SAM" id="MobiDB-lite"/>
    </source>
</evidence>
<evidence type="ECO:0000256" key="1">
    <source>
        <dbReference type="ARBA" id="ARBA00002180"/>
    </source>
</evidence>
<evidence type="ECO:0000256" key="18">
    <source>
        <dbReference type="ARBA" id="ARBA00022932"/>
    </source>
</evidence>
<dbReference type="Pfam" id="PF00665">
    <property type="entry name" value="rve"/>
    <property type="match status" value="1"/>
</dbReference>
<keyword evidence="13" id="KW-0067">ATP-binding</keyword>
<evidence type="ECO:0000256" key="7">
    <source>
        <dbReference type="ARBA" id="ARBA00022722"/>
    </source>
</evidence>
<evidence type="ECO:0000256" key="6">
    <source>
        <dbReference type="ARBA" id="ARBA00022695"/>
    </source>
</evidence>
<dbReference type="CDD" id="cd09272">
    <property type="entry name" value="RNase_HI_RT_Ty1"/>
    <property type="match status" value="1"/>
</dbReference>
<evidence type="ECO:0000313" key="29">
    <source>
        <dbReference type="Proteomes" id="UP000703269"/>
    </source>
</evidence>
<feature type="compositionally biased region" description="Low complexity" evidence="25">
    <location>
        <begin position="828"/>
        <end position="846"/>
    </location>
</feature>
<keyword evidence="5" id="KW-0645">Protease</keyword>
<feature type="compositionally biased region" description="Low complexity" evidence="25">
    <location>
        <begin position="786"/>
        <end position="804"/>
    </location>
</feature>
<dbReference type="InterPro" id="IPR001584">
    <property type="entry name" value="Integrase_cat-core"/>
</dbReference>
<keyword evidence="4" id="KW-0507">mRNA processing</keyword>
<gene>
    <name evidence="28" type="ORF">PsYK624_160250</name>
</gene>
<evidence type="ECO:0000256" key="21">
    <source>
        <dbReference type="ARBA" id="ARBA00023268"/>
    </source>
</evidence>
<dbReference type="Gene3D" id="3.30.420.10">
    <property type="entry name" value="Ribonuclease H-like superfamily/Ribonuclease H"/>
    <property type="match status" value="1"/>
</dbReference>
<dbReference type="Proteomes" id="UP000703269">
    <property type="component" value="Unassembled WGS sequence"/>
</dbReference>
<dbReference type="InterPro" id="IPR036875">
    <property type="entry name" value="Znf_CCHC_sf"/>
</dbReference>
<dbReference type="Pfam" id="PF13976">
    <property type="entry name" value="gag_pre-integrs"/>
    <property type="match status" value="1"/>
</dbReference>
<evidence type="ECO:0000256" key="14">
    <source>
        <dbReference type="ARBA" id="ARBA00022842"/>
    </source>
</evidence>
<feature type="compositionally biased region" description="Pro residues" evidence="25">
    <location>
        <begin position="805"/>
        <end position="827"/>
    </location>
</feature>
<keyword evidence="18" id="KW-0808">Transferase</keyword>
<keyword evidence="10" id="KW-0064">Aspartyl protease</keyword>
<dbReference type="GO" id="GO:0032196">
    <property type="term" value="P:transposition"/>
    <property type="evidence" value="ECO:0007669"/>
    <property type="project" value="UniProtKB-KW"/>
</dbReference>
<dbReference type="GO" id="GO:0004519">
    <property type="term" value="F:endonuclease activity"/>
    <property type="evidence" value="ECO:0007669"/>
    <property type="project" value="UniProtKB-KW"/>
</dbReference>
<dbReference type="PROSITE" id="PS50994">
    <property type="entry name" value="INTEGRASE"/>
    <property type="match status" value="1"/>
</dbReference>
<feature type="compositionally biased region" description="Basic residues" evidence="25">
    <location>
        <begin position="240"/>
        <end position="250"/>
    </location>
</feature>
<dbReference type="GO" id="GO:0006310">
    <property type="term" value="P:DNA recombination"/>
    <property type="evidence" value="ECO:0007669"/>
    <property type="project" value="UniProtKB-KW"/>
</dbReference>
<keyword evidence="6" id="KW-0548">Nucleotidyltransferase</keyword>
<keyword evidence="2" id="KW-0815">Transposition</keyword>
<keyword evidence="19" id="KW-0917">Virion maturation</keyword>
<dbReference type="OrthoDB" id="3261476at2759"/>
<evidence type="ECO:0000256" key="9">
    <source>
        <dbReference type="ARBA" id="ARBA00022741"/>
    </source>
</evidence>
<evidence type="ECO:0000256" key="23">
    <source>
        <dbReference type="ARBA" id="ARBA00049244"/>
    </source>
</evidence>
<evidence type="ECO:0000256" key="24">
    <source>
        <dbReference type="PROSITE-ProRule" id="PRU00047"/>
    </source>
</evidence>
<keyword evidence="21" id="KW-0511">Multifunctional enzyme</keyword>
<feature type="domain" description="Integrase catalytic" evidence="27">
    <location>
        <begin position="523"/>
        <end position="690"/>
    </location>
</feature>
<dbReference type="InterPro" id="IPR013103">
    <property type="entry name" value="RVT_2"/>
</dbReference>
<dbReference type="GO" id="GO:0003964">
    <property type="term" value="F:RNA-directed DNA polymerase activity"/>
    <property type="evidence" value="ECO:0007669"/>
    <property type="project" value="UniProtKB-KW"/>
</dbReference>
<dbReference type="GO" id="GO:0006397">
    <property type="term" value="P:mRNA processing"/>
    <property type="evidence" value="ECO:0007669"/>
    <property type="project" value="UniProtKB-KW"/>
</dbReference>
<keyword evidence="3" id="KW-1188">Viral release from host cell</keyword>
<keyword evidence="20" id="KW-0233">DNA recombination</keyword>
<dbReference type="InterPro" id="IPR054722">
    <property type="entry name" value="PolX-like_BBD"/>
</dbReference>
<proteinExistence type="predicted"/>
<dbReference type="InterPro" id="IPR043502">
    <property type="entry name" value="DNA/RNA_pol_sf"/>
</dbReference>
<dbReference type="GO" id="GO:0005524">
    <property type="term" value="F:ATP binding"/>
    <property type="evidence" value="ECO:0007669"/>
    <property type="project" value="UniProtKB-KW"/>
</dbReference>
<dbReference type="Pfam" id="PF14223">
    <property type="entry name" value="Retrotran_gag_2"/>
    <property type="match status" value="1"/>
</dbReference>
<keyword evidence="16" id="KW-0229">DNA integration</keyword>
<keyword evidence="14" id="KW-0460">Magnesium</keyword>
<keyword evidence="29" id="KW-1185">Reference proteome</keyword>
<keyword evidence="12" id="KW-0378">Hydrolase</keyword>
<dbReference type="GO" id="GO:0003887">
    <property type="term" value="F:DNA-directed DNA polymerase activity"/>
    <property type="evidence" value="ECO:0007669"/>
    <property type="project" value="UniProtKB-KW"/>
</dbReference>
<sequence length="1422" mass="156871">MSSASTAGAAQASTASASMSAFAKASAVPAIRLEQMEKLKGSSNYQQWSLLMMRYFQATKTWPIIDGTLPCPDNASSDRESWEQVDAASCFVLTNVLDPSLLHLVNDPDLTAAAIWKKLRDNYSSTSTMAAFTKFKQYFAHAIDGSQPLEQQLDERGRLWKEVYDSGILQNLELLQVFGIMTALPESYNNVVEPILAVTKPGDLKLDVVRNRLLDEAARKEAPAVAAARFTGKPQAGASLKKKDKKKQKQKKEGDCRYCGKPGHWEAECMTKKANSEALKKTNSGDSKGVSSSGSASVHVVSAADGAAAPEASIHSASWYSSGSTPWMIDSGCTKHITHDLNDFTDYTAFSVPSHATLADKAKTRVSTLGSGLVVATTVVDGRTVELRLEGVLYAPSMENRLLSVACIEAKGFEIVFGNRRARITRNGTTYGVGICRGGQYWLSLIAGAVTVAASTHSASLTDRIHARFGHLNWEAVQKLRATDNPPVKGLTFDNSDRSPHPCEGCMMGKQHRRSFQPSTTPRAARPFDLIHSDLDGPMSVPSVRGGRRYFATFIDDCTDVTWVYPLVTKDELMPKFKELQALVATQFQAKIKVFRSDRGGEYQSNEFIQLLKDCGIVHQRTIPETPQQNGKAERMNRTLVEAANSMLHAAGLSTGFWEEAVMTAVHVRNRSPHRALDWRTPIEALTGTIPDVSYFRVFGCLAYRHVPKDKRKKLDAHAQPLVFVGYETNSKGYRLWDKHSRRLIASTDVVFDETVFPNRPEAPASTSSKPSGPATSTPEPSPYVTLDAPPLPDASAPTTQPSHSPIPPPSPTTVRPSPPPPSPPSTPSASAPTPSSSTSPADDAPAAPPLRRGTRVRQPPKRFQSHFPAATEQDVDEYLDENHAAAAVDASVTGEPSTFRQAVSSPDSDEWWAAMKAEIDGLIGEGTWELVDLPDGRKAIKCKWVYKVKHDENGDVERYKARLVAKGFTQVLGLDYEDTFAPVARLESWRYLIALAAILGWEIHQIDFDRAYLNGELDEELYMEQPEGFVEIAGKVCRLRKAIYGLKQAGRQWFLTLRACLEELGFVCRDSGDVSIFVHHRHGGDIEILVVYVDDLTMMGNSLDLITRTKEALKGKFKLKDLGELKHYLGIRITRDRPRRQIYLDQEVYINSVLKRFRFENCNPIDTPLAANVQLEANEEDPSLCPPDRIHQYRSLLGSLMYAALGTRPDIAFAVNRLSQYQSNPSTTHLAAAHRVLRYLRGTSHLRLCLGHDDQYEDDLVGFTDADFAGDKDNSVSTSGWAYLLGRGAVSWSSRKQRSVAGDTFGAEYFAANEAVKQLKWLEIFAEQIEHPLNKPVSLHCDNKSAVDASRAPNVKHRTKHVRVHAHSVHESFVNGLVELVRIPGVDNPADVLTKPLPAEAHARHIATLGLVPYRLAKGEC</sequence>
<evidence type="ECO:0000256" key="20">
    <source>
        <dbReference type="ARBA" id="ARBA00023172"/>
    </source>
</evidence>
<evidence type="ECO:0000313" key="28">
    <source>
        <dbReference type="EMBL" id="GJE99754.1"/>
    </source>
</evidence>
<dbReference type="PANTHER" id="PTHR42648">
    <property type="entry name" value="TRANSPOSASE, PUTATIVE-RELATED"/>
    <property type="match status" value="1"/>
</dbReference>
<dbReference type="GO" id="GO:0006508">
    <property type="term" value="P:proteolysis"/>
    <property type="evidence" value="ECO:0007669"/>
    <property type="project" value="UniProtKB-KW"/>
</dbReference>
<evidence type="ECO:0000256" key="16">
    <source>
        <dbReference type="ARBA" id="ARBA00022908"/>
    </source>
</evidence>
<evidence type="ECO:0000256" key="12">
    <source>
        <dbReference type="ARBA" id="ARBA00022801"/>
    </source>
</evidence>
<feature type="compositionally biased region" description="Polar residues" evidence="25">
    <location>
        <begin position="765"/>
        <end position="779"/>
    </location>
</feature>
<dbReference type="SUPFAM" id="SSF56672">
    <property type="entry name" value="DNA/RNA polymerases"/>
    <property type="match status" value="1"/>
</dbReference>
<dbReference type="Pfam" id="PF07727">
    <property type="entry name" value="RVT_2"/>
    <property type="match status" value="1"/>
</dbReference>
<comment type="catalytic activity">
    <reaction evidence="23">
        <text>DNA(n) + a 2'-deoxyribonucleoside 5'-triphosphate = DNA(n+1) + diphosphate</text>
        <dbReference type="Rhea" id="RHEA:22508"/>
        <dbReference type="Rhea" id="RHEA-COMP:17339"/>
        <dbReference type="Rhea" id="RHEA-COMP:17340"/>
        <dbReference type="ChEBI" id="CHEBI:33019"/>
        <dbReference type="ChEBI" id="CHEBI:61560"/>
        <dbReference type="ChEBI" id="CHEBI:173112"/>
        <dbReference type="EC" id="2.7.7.7"/>
    </reaction>
</comment>
<keyword evidence="15" id="KW-0694">RNA-binding</keyword>
<name>A0A9P3GUT2_9APHY</name>
<dbReference type="GO" id="GO:0004190">
    <property type="term" value="F:aspartic-type endopeptidase activity"/>
    <property type="evidence" value="ECO:0007669"/>
    <property type="project" value="UniProtKB-KW"/>
</dbReference>
<feature type="compositionally biased region" description="Basic residues" evidence="25">
    <location>
        <begin position="853"/>
        <end position="865"/>
    </location>
</feature>
<reference evidence="28 29" key="1">
    <citation type="submission" date="2021-08" db="EMBL/GenBank/DDBJ databases">
        <title>Draft Genome Sequence of Phanerochaete sordida strain YK-624.</title>
        <authorList>
            <person name="Mori T."/>
            <person name="Dohra H."/>
            <person name="Suzuki T."/>
            <person name="Kawagishi H."/>
            <person name="Hirai H."/>
        </authorList>
    </citation>
    <scope>NUCLEOTIDE SEQUENCE [LARGE SCALE GENOMIC DNA]</scope>
    <source>
        <strain evidence="28 29">YK-624</strain>
    </source>
</reference>
<protein>
    <submittedName>
        <fullName evidence="28">Polyprotein</fullName>
    </submittedName>
</protein>
<keyword evidence="9" id="KW-0547">Nucleotide-binding</keyword>
<dbReference type="GO" id="GO:0008270">
    <property type="term" value="F:zinc ion binding"/>
    <property type="evidence" value="ECO:0007669"/>
    <property type="project" value="UniProtKB-KW"/>
</dbReference>
<evidence type="ECO:0000259" key="27">
    <source>
        <dbReference type="PROSITE" id="PS50994"/>
    </source>
</evidence>
<evidence type="ECO:0000256" key="17">
    <source>
        <dbReference type="ARBA" id="ARBA00022918"/>
    </source>
</evidence>
<feature type="region of interest" description="Disordered" evidence="25">
    <location>
        <begin position="757"/>
        <end position="872"/>
    </location>
</feature>
<organism evidence="28 29">
    <name type="scientific">Phanerochaete sordida</name>
    <dbReference type="NCBI Taxonomy" id="48140"/>
    <lineage>
        <taxon>Eukaryota</taxon>
        <taxon>Fungi</taxon>
        <taxon>Dikarya</taxon>
        <taxon>Basidiomycota</taxon>
        <taxon>Agaricomycotina</taxon>
        <taxon>Agaricomycetes</taxon>
        <taxon>Polyporales</taxon>
        <taxon>Phanerochaetaceae</taxon>
        <taxon>Phanerochaete</taxon>
    </lineage>
</organism>
<keyword evidence="17" id="KW-0695">RNA-directed DNA polymerase</keyword>
<comment type="caution">
    <text evidence="28">The sequence shown here is derived from an EMBL/GenBank/DDBJ whole genome shotgun (WGS) entry which is preliminary data.</text>
</comment>
<dbReference type="GO" id="GO:0015074">
    <property type="term" value="P:DNA integration"/>
    <property type="evidence" value="ECO:0007669"/>
    <property type="project" value="UniProtKB-KW"/>
</dbReference>
<dbReference type="InterPro" id="IPR012337">
    <property type="entry name" value="RNaseH-like_sf"/>
</dbReference>
<evidence type="ECO:0000256" key="4">
    <source>
        <dbReference type="ARBA" id="ARBA00022664"/>
    </source>
</evidence>
<evidence type="ECO:0000256" key="22">
    <source>
        <dbReference type="ARBA" id="ARBA00048173"/>
    </source>
</evidence>
<evidence type="ECO:0000259" key="26">
    <source>
        <dbReference type="PROSITE" id="PS50158"/>
    </source>
</evidence>
<evidence type="ECO:0000256" key="3">
    <source>
        <dbReference type="ARBA" id="ARBA00022612"/>
    </source>
</evidence>
<dbReference type="PANTHER" id="PTHR42648:SF11">
    <property type="entry name" value="TRANSPOSON TY4-P GAG-POL POLYPROTEIN"/>
    <property type="match status" value="1"/>
</dbReference>
<evidence type="ECO:0000256" key="13">
    <source>
        <dbReference type="ARBA" id="ARBA00022840"/>
    </source>
</evidence>
<dbReference type="InterPro" id="IPR036397">
    <property type="entry name" value="RNaseH_sf"/>
</dbReference>
<accession>A0A9P3GUT2</accession>
<dbReference type="PROSITE" id="PS50158">
    <property type="entry name" value="ZF_CCHC"/>
    <property type="match status" value="1"/>
</dbReference>
<comment type="function">
    <text evidence="1">The aspartyl protease (PR) mediates the proteolytic cleavages of the Gag and Gag-Pol polyproteins after assembly of the VLP.</text>
</comment>
<evidence type="ECO:0000256" key="5">
    <source>
        <dbReference type="ARBA" id="ARBA00022670"/>
    </source>
</evidence>
<keyword evidence="24" id="KW-0863">Zinc-finger</keyword>
<evidence type="ECO:0000256" key="10">
    <source>
        <dbReference type="ARBA" id="ARBA00022750"/>
    </source>
</evidence>
<keyword evidence="11" id="KW-0255">Endonuclease</keyword>
<evidence type="ECO:0000256" key="19">
    <source>
        <dbReference type="ARBA" id="ARBA00023113"/>
    </source>
</evidence>
<dbReference type="InterPro" id="IPR057670">
    <property type="entry name" value="SH3_retrovirus"/>
</dbReference>
<dbReference type="InterPro" id="IPR039537">
    <property type="entry name" value="Retrotran_Ty1/copia-like"/>
</dbReference>
<dbReference type="GO" id="GO:0005634">
    <property type="term" value="C:nucleus"/>
    <property type="evidence" value="ECO:0007669"/>
    <property type="project" value="UniProtKB-ARBA"/>
</dbReference>